<dbReference type="Pfam" id="PF14681">
    <property type="entry name" value="UPRTase"/>
    <property type="match status" value="1"/>
</dbReference>
<dbReference type="Gene3D" id="3.40.50.300">
    <property type="entry name" value="P-loop containing nucleotide triphosphate hydrolases"/>
    <property type="match status" value="1"/>
</dbReference>
<dbReference type="SUPFAM" id="SSF56784">
    <property type="entry name" value="HAD-like"/>
    <property type="match status" value="1"/>
</dbReference>
<evidence type="ECO:0000313" key="3">
    <source>
        <dbReference type="Proteomes" id="UP000030678"/>
    </source>
</evidence>
<dbReference type="AlphaFoldDB" id="V9DCJ9"/>
<dbReference type="Proteomes" id="UP000030678">
    <property type="component" value="Unassembled WGS sequence"/>
</dbReference>
<dbReference type="VEuPathDB" id="FungiDB:G647_03765"/>
<dbReference type="GO" id="GO:0000287">
    <property type="term" value="F:magnesium ion binding"/>
    <property type="evidence" value="ECO:0007669"/>
    <property type="project" value="TreeGrafter"/>
</dbReference>
<reference evidence="2 3" key="1">
    <citation type="submission" date="2013-03" db="EMBL/GenBank/DDBJ databases">
        <title>The Genome Sequence of Cladophialophora carrionii CBS 160.54.</title>
        <authorList>
            <consortium name="The Broad Institute Genomics Platform"/>
            <person name="Cuomo C."/>
            <person name="de Hoog S."/>
            <person name="Gorbushina A."/>
            <person name="Walker B."/>
            <person name="Young S.K."/>
            <person name="Zeng Q."/>
            <person name="Gargeya S."/>
            <person name="Fitzgerald M."/>
            <person name="Haas B."/>
            <person name="Abouelleil A."/>
            <person name="Allen A.W."/>
            <person name="Alvarado L."/>
            <person name="Arachchi H.M."/>
            <person name="Berlin A.M."/>
            <person name="Chapman S.B."/>
            <person name="Gainer-Dewar J."/>
            <person name="Goldberg J."/>
            <person name="Griggs A."/>
            <person name="Gujja S."/>
            <person name="Hansen M."/>
            <person name="Howarth C."/>
            <person name="Imamovic A."/>
            <person name="Ireland A."/>
            <person name="Larimer J."/>
            <person name="McCowan C."/>
            <person name="Murphy C."/>
            <person name="Pearson M."/>
            <person name="Poon T.W."/>
            <person name="Priest M."/>
            <person name="Roberts A."/>
            <person name="Saif S."/>
            <person name="Shea T."/>
            <person name="Sisk P."/>
            <person name="Sykes S."/>
            <person name="Wortman J."/>
            <person name="Nusbaum C."/>
            <person name="Birren B."/>
        </authorList>
    </citation>
    <scope>NUCLEOTIDE SEQUENCE [LARGE SCALE GENOMIC DNA]</scope>
    <source>
        <strain evidence="2 3">CBS 160.54</strain>
    </source>
</reference>
<dbReference type="InterPro" id="IPR027417">
    <property type="entry name" value="P-loop_NTPase"/>
</dbReference>
<dbReference type="EMBL" id="KB822704">
    <property type="protein sequence ID" value="ETI24396.1"/>
    <property type="molecule type" value="Genomic_DNA"/>
</dbReference>
<name>V9DCJ9_9EURO</name>
<dbReference type="InterPro" id="IPR036412">
    <property type="entry name" value="HAD-like_sf"/>
</dbReference>
<dbReference type="HOGENOM" id="CLU_012235_1_0_1"/>
<evidence type="ECO:0000259" key="1">
    <source>
        <dbReference type="Pfam" id="PF14681"/>
    </source>
</evidence>
<gene>
    <name evidence="2" type="ORF">G647_03765</name>
</gene>
<dbReference type="SUPFAM" id="SSF53271">
    <property type="entry name" value="PRTase-like"/>
    <property type="match status" value="1"/>
</dbReference>
<feature type="domain" description="Phosphoribosyltransferase" evidence="1">
    <location>
        <begin position="490"/>
        <end position="680"/>
    </location>
</feature>
<dbReference type="GO" id="GO:0036424">
    <property type="term" value="F:L-phosphoserine phosphatase activity"/>
    <property type="evidence" value="ECO:0007669"/>
    <property type="project" value="TreeGrafter"/>
</dbReference>
<dbReference type="InterPro" id="IPR029057">
    <property type="entry name" value="PRTase-like"/>
</dbReference>
<dbReference type="GO" id="GO:0006564">
    <property type="term" value="P:L-serine biosynthetic process"/>
    <property type="evidence" value="ECO:0007669"/>
    <property type="project" value="TreeGrafter"/>
</dbReference>
<dbReference type="OrthoDB" id="5416609at2759"/>
<dbReference type="InterPro" id="IPR023214">
    <property type="entry name" value="HAD_sf"/>
</dbReference>
<dbReference type="SUPFAM" id="SSF52540">
    <property type="entry name" value="P-loop containing nucleoside triphosphate hydrolases"/>
    <property type="match status" value="1"/>
</dbReference>
<accession>V9DCJ9</accession>
<dbReference type="Gene3D" id="3.40.50.1000">
    <property type="entry name" value="HAD superfamily/HAD-like"/>
    <property type="match status" value="1"/>
</dbReference>
<dbReference type="CDD" id="cd06223">
    <property type="entry name" value="PRTases_typeI"/>
    <property type="match status" value="1"/>
</dbReference>
<dbReference type="Pfam" id="PF12710">
    <property type="entry name" value="HAD"/>
    <property type="match status" value="1"/>
</dbReference>
<dbReference type="GO" id="GO:0005737">
    <property type="term" value="C:cytoplasm"/>
    <property type="evidence" value="ECO:0007669"/>
    <property type="project" value="TreeGrafter"/>
</dbReference>
<dbReference type="InterPro" id="IPR000836">
    <property type="entry name" value="PRTase_dom"/>
</dbReference>
<organism evidence="2 3">
    <name type="scientific">Cladophialophora carrionii CBS 160.54</name>
    <dbReference type="NCBI Taxonomy" id="1279043"/>
    <lineage>
        <taxon>Eukaryota</taxon>
        <taxon>Fungi</taxon>
        <taxon>Dikarya</taxon>
        <taxon>Ascomycota</taxon>
        <taxon>Pezizomycotina</taxon>
        <taxon>Eurotiomycetes</taxon>
        <taxon>Chaetothyriomycetidae</taxon>
        <taxon>Chaetothyriales</taxon>
        <taxon>Herpotrichiellaceae</taxon>
        <taxon>Cladophialophora</taxon>
    </lineage>
</organism>
<dbReference type="PANTHER" id="PTHR43344:SF20">
    <property type="entry name" value="URACIL PHOSPHORIBOSYLTRANSFERASE"/>
    <property type="match status" value="1"/>
</dbReference>
<dbReference type="RefSeq" id="XP_008726332.1">
    <property type="nucleotide sequence ID" value="XM_008728110.1"/>
</dbReference>
<evidence type="ECO:0000313" key="2">
    <source>
        <dbReference type="EMBL" id="ETI24396.1"/>
    </source>
</evidence>
<dbReference type="GeneID" id="19982258"/>
<proteinExistence type="predicted"/>
<sequence>MSAEPNVDFNNSLVGRPAVIGIYGLPGSGKSFLLNALSQIHRNNYIFVEGSEAISRMVPAGLEAFKTLDEAQKRPIRELAISTVVADCLNDGKAAIVTGHFMFWPGAVDQGHSVWTQQDRKTYTHIIYLQPPAEVIHERCLNDNSKRRPELSVEHLRRWQQEEEMQLRATCYESGIIYYALNQDPAIPKVSKLLETFLHRRQESHILQAEAMLDSIIRSQARPFVAALVLDADKTLSAADAGHLFWEHVHQRNPVPAKRDYLTAVFGGPLGYTSAAFLQIALLYEESVDQGTFTETCSDVAAQISLYPDMASLLQKLRSSDKCAAVVVTCGLRLVWEKVLERHGLLDTVKVIGGGPLTGVSTTSGSNQVITATVKARLVARLQRHHLFVVAVGDSVLDLAMFAQADRAVVIVGEERTRSRRMEKELAQAIREGRFSAHQAILARDTPPRLNTAALPLVHLSDPDFLNSVLPGYSVPVLNIIQLTEMRSSKILATAMRDAASSGPLLREAHQRAAKYLALHTLPDLLGVEEYMISHVQGHQVPGIRIAEQERTLVVALMRGGEPMALGVNDILPAASFLHANRPDDLQPKHVAEMSTVILVDSVVNSGRTVIDFVCRLKTLCKAVRIVIIAGVVQNAAIAKIEDLKDMMRGQQITLVTLRLSENKFTGRGGTDTGNRLYNTTRLL</sequence>
<dbReference type="Pfam" id="PF13207">
    <property type="entry name" value="AAA_17"/>
    <property type="match status" value="1"/>
</dbReference>
<dbReference type="Gene3D" id="3.40.50.2020">
    <property type="match status" value="1"/>
</dbReference>
<dbReference type="PANTHER" id="PTHR43344">
    <property type="entry name" value="PHOSPHOSERINE PHOSPHATASE"/>
    <property type="match status" value="1"/>
</dbReference>
<dbReference type="InterPro" id="IPR050582">
    <property type="entry name" value="HAD-like_SerB"/>
</dbReference>
<protein>
    <recommendedName>
        <fullName evidence="1">Phosphoribosyltransferase domain-containing protein</fullName>
    </recommendedName>
</protein>